<dbReference type="RefSeq" id="WP_054468377.1">
    <property type="nucleotide sequence ID" value="NZ_CP159837.1"/>
</dbReference>
<protein>
    <submittedName>
        <fullName evidence="1">Uncharacterized protein</fullName>
    </submittedName>
</protein>
<dbReference type="AlphaFoldDB" id="A0AAU8JEY4"/>
<dbReference type="PANTHER" id="PTHR36172">
    <property type="match status" value="1"/>
</dbReference>
<accession>A0AAU8JEY4</accession>
<reference evidence="1" key="1">
    <citation type="submission" date="2024-07" db="EMBL/GenBank/DDBJ databases">
        <authorList>
            <person name="Kim Y.J."/>
            <person name="Jeong J.Y."/>
        </authorList>
    </citation>
    <scope>NUCLEOTIDE SEQUENCE</scope>
    <source>
        <strain evidence="1">GIHE-MW2</strain>
    </source>
</reference>
<organism evidence="1">
    <name type="scientific">Planktothricoides raciborskii GIHE-MW2</name>
    <dbReference type="NCBI Taxonomy" id="2792601"/>
    <lineage>
        <taxon>Bacteria</taxon>
        <taxon>Bacillati</taxon>
        <taxon>Cyanobacteriota</taxon>
        <taxon>Cyanophyceae</taxon>
        <taxon>Oscillatoriophycideae</taxon>
        <taxon>Oscillatoriales</taxon>
        <taxon>Oscillatoriaceae</taxon>
        <taxon>Planktothricoides</taxon>
    </lineage>
</organism>
<name>A0AAU8JEY4_9CYAN</name>
<dbReference type="EMBL" id="CP159837">
    <property type="protein sequence ID" value="XCM37777.1"/>
    <property type="molecule type" value="Genomic_DNA"/>
</dbReference>
<dbReference type="InterPro" id="IPR051491">
    <property type="entry name" value="Recombinase/Transposase-rel"/>
</dbReference>
<evidence type="ECO:0000313" key="1">
    <source>
        <dbReference type="EMBL" id="XCM37777.1"/>
    </source>
</evidence>
<proteinExistence type="predicted"/>
<sequence length="122" mass="13392">MPTECIYGTELVDQRGKWLACIPVRVTETSSLNTGVMALDPGNRAFLTGYDGDGILEVGRGDIGRINRLCSHLDHLLSRAALSKSKRKLYLMIKAANLLRERISGLVKDLHPLGGILFGEEL</sequence>
<dbReference type="PANTHER" id="PTHR36172:SF1">
    <property type="entry name" value="RESOLVASE-RELATED"/>
    <property type="match status" value="1"/>
</dbReference>
<gene>
    <name evidence="1" type="ORF">ABWT76_000576</name>
</gene>